<dbReference type="Pfam" id="PF09719">
    <property type="entry name" value="C_GCAxxG_C_C"/>
    <property type="match status" value="1"/>
</dbReference>
<dbReference type="InterPro" id="IPR010181">
    <property type="entry name" value="CGCAxxGCC_motif"/>
</dbReference>
<sequence length="157" mass="17036">MSKYGDEAHAAFLRGCNCSQAVVVPFAPLMGMTEEQALRLAGGFGGGVGRMREVCGAFSGIVMVLGALYGFTDPKDKSAFYAEVQELARRYAQRNGGNSIICRELLGLEKAEGTPIAEARTPEYYKKRPCPELARAAAEIMGEYIEAHPLPRQKDEA</sequence>
<gene>
    <name evidence="1" type="ORF">INF35_04005</name>
</gene>
<dbReference type="NCBIfam" id="TIGR01909">
    <property type="entry name" value="C_GCAxxG_C_C"/>
    <property type="match status" value="1"/>
</dbReference>
<dbReference type="RefSeq" id="WP_193500217.1">
    <property type="nucleotide sequence ID" value="NZ_JADCKC010000001.1"/>
</dbReference>
<evidence type="ECO:0000313" key="2">
    <source>
        <dbReference type="Proteomes" id="UP000768567"/>
    </source>
</evidence>
<proteinExistence type="predicted"/>
<keyword evidence="2" id="KW-1185">Reference proteome</keyword>
<evidence type="ECO:0000313" key="1">
    <source>
        <dbReference type="EMBL" id="MBE5036947.1"/>
    </source>
</evidence>
<accession>A0ABR9R1C6</accession>
<comment type="caution">
    <text evidence="1">The sequence shown here is derived from an EMBL/GenBank/DDBJ whole genome shotgun (WGS) entry which is preliminary data.</text>
</comment>
<protein>
    <submittedName>
        <fullName evidence="1">C_GCAxxG_C_C family protein</fullName>
    </submittedName>
</protein>
<dbReference type="Proteomes" id="UP000768567">
    <property type="component" value="Unassembled WGS sequence"/>
</dbReference>
<dbReference type="EMBL" id="JADCKC010000001">
    <property type="protein sequence ID" value="MBE5036947.1"/>
    <property type="molecule type" value="Genomic_DNA"/>
</dbReference>
<reference evidence="1 2" key="1">
    <citation type="submission" date="2020-10" db="EMBL/GenBank/DDBJ databases">
        <title>ChiBAC.</title>
        <authorList>
            <person name="Zenner C."/>
            <person name="Hitch T.C.A."/>
            <person name="Clavel T."/>
        </authorList>
    </citation>
    <scope>NUCLEOTIDE SEQUENCE [LARGE SCALE GENOMIC DNA]</scope>
    <source>
        <strain evidence="1 2">DSM 109015</strain>
    </source>
</reference>
<organism evidence="1 2">
    <name type="scientific">Gemmiger gallinarum</name>
    <dbReference type="NCBI Taxonomy" id="2779354"/>
    <lineage>
        <taxon>Bacteria</taxon>
        <taxon>Bacillati</taxon>
        <taxon>Bacillota</taxon>
        <taxon>Clostridia</taxon>
        <taxon>Eubacteriales</taxon>
        <taxon>Gemmiger</taxon>
    </lineage>
</organism>
<name>A0ABR9R1C6_9FIRM</name>